<feature type="compositionally biased region" description="Low complexity" evidence="1">
    <location>
        <begin position="117"/>
        <end position="126"/>
    </location>
</feature>
<comment type="caution">
    <text evidence="2">The sequence shown here is derived from an EMBL/GenBank/DDBJ whole genome shotgun (WGS) entry which is preliminary data.</text>
</comment>
<feature type="region of interest" description="Disordered" evidence="1">
    <location>
        <begin position="1"/>
        <end position="41"/>
    </location>
</feature>
<organism evidence="2 3">
    <name type="scientific">Kitasatospora misakiensis</name>
    <dbReference type="NCBI Taxonomy" id="67330"/>
    <lineage>
        <taxon>Bacteria</taxon>
        <taxon>Bacillati</taxon>
        <taxon>Actinomycetota</taxon>
        <taxon>Actinomycetes</taxon>
        <taxon>Kitasatosporales</taxon>
        <taxon>Streptomycetaceae</taxon>
        <taxon>Kitasatospora</taxon>
    </lineage>
</organism>
<name>A0ABW0X7M4_9ACTN</name>
<dbReference type="RefSeq" id="WP_380226788.1">
    <property type="nucleotide sequence ID" value="NZ_JBHSOF010000023.1"/>
</dbReference>
<evidence type="ECO:0000313" key="2">
    <source>
        <dbReference type="EMBL" id="MFC5665099.1"/>
    </source>
</evidence>
<keyword evidence="3" id="KW-1185">Reference proteome</keyword>
<gene>
    <name evidence="2" type="ORF">ACFP3U_19200</name>
</gene>
<sequence length="512" mass="47473">MAEDDRTVDGGRAGGPLWADPFGGEERGAPPSGREDQVGREERLVRELMRRAVADVSPAPGGLQQIRRAVPRRRAVRRGAWTGAAAVAVTVSFLLPALHTADHLGLSGGPGLADAESGSASATTAGPLPGNGTGGPSRPPVLDAGTPVVPGSPSGTVDSPPTGGATTALPGPGTFAPSTATSTGGDDAPILALCTRGDLGQGTAQIGAADARGRIYGSFTLTNVSGRTCRLGGPGSVTVTGTTGTESDRIRIAFHTAGDPATGLPAPGPSAGPATGSDAGSDGLVLAPRAVYRVDIAWIPDQGGCPAPGGSPSPSASIGSGQPGGSGGGTTGGGATGTGGTGAGAGDGGATGGPGTGGAGALPGASDGGGGSTGGPSDASTGGSGAGAGTGALAATSGQPGGPGTSSAGTTRGPGTAALAGSTGAPSTTTKPATATTTGTTGAPSPSATPAPGPSRPAASVTLAYTPAPGNPAAASVVLTGACSGTVYRTAPRPVAPDGPAGAPSAAPSSEG</sequence>
<protein>
    <recommendedName>
        <fullName evidence="4">DUF4232 domain-containing protein</fullName>
    </recommendedName>
</protein>
<feature type="compositionally biased region" description="Low complexity" evidence="1">
    <location>
        <begin position="260"/>
        <end position="281"/>
    </location>
</feature>
<evidence type="ECO:0000313" key="3">
    <source>
        <dbReference type="Proteomes" id="UP001595975"/>
    </source>
</evidence>
<evidence type="ECO:0008006" key="4">
    <source>
        <dbReference type="Google" id="ProtNLM"/>
    </source>
</evidence>
<feature type="compositionally biased region" description="Gly residues" evidence="1">
    <location>
        <begin position="321"/>
        <end position="374"/>
    </location>
</feature>
<dbReference type="Proteomes" id="UP001595975">
    <property type="component" value="Unassembled WGS sequence"/>
</dbReference>
<feature type="compositionally biased region" description="Basic and acidic residues" evidence="1">
    <location>
        <begin position="24"/>
        <end position="41"/>
    </location>
</feature>
<accession>A0ABW0X7M4</accession>
<feature type="compositionally biased region" description="Low complexity" evidence="1">
    <location>
        <begin position="405"/>
        <end position="446"/>
    </location>
</feature>
<feature type="region of interest" description="Disordered" evidence="1">
    <location>
        <begin position="303"/>
        <end position="475"/>
    </location>
</feature>
<proteinExistence type="predicted"/>
<feature type="region of interest" description="Disordered" evidence="1">
    <location>
        <begin position="257"/>
        <end position="281"/>
    </location>
</feature>
<evidence type="ECO:0000256" key="1">
    <source>
        <dbReference type="SAM" id="MobiDB-lite"/>
    </source>
</evidence>
<feature type="compositionally biased region" description="Low complexity" evidence="1">
    <location>
        <begin position="160"/>
        <end position="177"/>
    </location>
</feature>
<feature type="region of interest" description="Disordered" evidence="1">
    <location>
        <begin position="488"/>
        <end position="512"/>
    </location>
</feature>
<feature type="compositionally biased region" description="Low complexity" evidence="1">
    <location>
        <begin position="303"/>
        <end position="320"/>
    </location>
</feature>
<feature type="region of interest" description="Disordered" evidence="1">
    <location>
        <begin position="110"/>
        <end position="185"/>
    </location>
</feature>
<feature type="compositionally biased region" description="Low complexity" evidence="1">
    <location>
        <begin position="491"/>
        <end position="512"/>
    </location>
</feature>
<dbReference type="EMBL" id="JBHSOF010000023">
    <property type="protein sequence ID" value="MFC5665099.1"/>
    <property type="molecule type" value="Genomic_DNA"/>
</dbReference>
<reference evidence="3" key="1">
    <citation type="journal article" date="2019" name="Int. J. Syst. Evol. Microbiol.">
        <title>The Global Catalogue of Microorganisms (GCM) 10K type strain sequencing project: providing services to taxonomists for standard genome sequencing and annotation.</title>
        <authorList>
            <consortium name="The Broad Institute Genomics Platform"/>
            <consortium name="The Broad Institute Genome Sequencing Center for Infectious Disease"/>
            <person name="Wu L."/>
            <person name="Ma J."/>
        </authorList>
    </citation>
    <scope>NUCLEOTIDE SEQUENCE [LARGE SCALE GENOMIC DNA]</scope>
    <source>
        <strain evidence="3">CGMCC 4.1437</strain>
    </source>
</reference>